<dbReference type="Pfam" id="PF00400">
    <property type="entry name" value="WD40"/>
    <property type="match status" value="3"/>
</dbReference>
<dbReference type="PROSITE" id="PS50294">
    <property type="entry name" value="WD_REPEATS_REGION"/>
    <property type="match status" value="2"/>
</dbReference>
<dbReference type="Proteomes" id="UP001488838">
    <property type="component" value="Unassembled WGS sequence"/>
</dbReference>
<dbReference type="PROSITE" id="PS50082">
    <property type="entry name" value="WD_REPEATS_2"/>
    <property type="match status" value="2"/>
</dbReference>
<proteinExistence type="predicted"/>
<evidence type="ECO:0000256" key="1">
    <source>
        <dbReference type="PROSITE-ProRule" id="PRU00221"/>
    </source>
</evidence>
<dbReference type="PANTHER" id="PTHR44525">
    <property type="entry name" value="WD REPEAT-CONTAINING PROTEIN 27"/>
    <property type="match status" value="1"/>
</dbReference>
<organism evidence="2 3">
    <name type="scientific">Myodes glareolus</name>
    <name type="common">Bank vole</name>
    <name type="synonym">Clethrionomys glareolus</name>
    <dbReference type="NCBI Taxonomy" id="447135"/>
    <lineage>
        <taxon>Eukaryota</taxon>
        <taxon>Metazoa</taxon>
        <taxon>Chordata</taxon>
        <taxon>Craniata</taxon>
        <taxon>Vertebrata</taxon>
        <taxon>Euteleostomi</taxon>
        <taxon>Mammalia</taxon>
        <taxon>Eutheria</taxon>
        <taxon>Euarchontoglires</taxon>
        <taxon>Glires</taxon>
        <taxon>Rodentia</taxon>
        <taxon>Myomorpha</taxon>
        <taxon>Muroidea</taxon>
        <taxon>Cricetidae</taxon>
        <taxon>Arvicolinae</taxon>
        <taxon>Myodes</taxon>
    </lineage>
</organism>
<keyword evidence="3" id="KW-1185">Reference proteome</keyword>
<protein>
    <recommendedName>
        <fullName evidence="4">WD repeat-containing protein 27</fullName>
    </recommendedName>
</protein>
<sequence length="934" mass="103951">MDMLPEMPSTDGHSSDIVAERYLVESKKSTAHVPLACSTQYCAFPLDGNHLCLLTLRGHHQLITAVAFGNQVDPLQFCSASQDCVIMWNVDECREKTLRGVTPRGTVLGSLLQTVLCLRFSPEDHAVAVCAGNKVSVIDVEKQSVLVELQGHQGSVTAVEFCPWQAHILISVSEDRTFKVWDYCVGSLIYNSSILTAYPLLSLLICEESRQLVTGSADGQLWIFSLMERHHYHCVAHVDLRKKSETFSTRRMMARHYSLPEDSLYHSRHEVDKREEAEATFPVLSLAHCDLCLPDSQNGACSTLKLIPSEFDSVISEHGRNIIDSWEHKEALSQSLPLPLRELSSFSLCSSALDGRDCSQISFSPECTKCLWIGSSTALFVFNPASIELEAALHFKEFQSLSVQVAGSCAVMSEAMSPKALCMLSSMFGNKIAVLEVSLAALLSSQRCPGAGRMLSVLARSFLSPCDCFYFSSCVLPTSPLYFGVVKESLPKPANSKRHAVRSVIEDRPLVFHNKIRSSGYTLAPHGTMFSPKTNTKHNNKRTSKCKSNHKCKEYSLEHCLPRNLSRQVAVAQDPVAVSCLQYSGDGQRLACGLANHLSLVFDASLSGTPAAFSGILNLEEWEFKIICHWAWSIWLTARNCPSSLRRGSSGLFWFSLYPKYLGHDGAVSTICWSHDKRWLLSTGRDRTLRVWSVHKTELMLLLGPGSFPKPITFAQFYYMDAFILLSSGPELRLLKYHIDLCREDMRRYKPKSRYKSVFRLSLTSGADVTTLSAVNDFYSHIVLTAGRDRTLEVFDLNVGRSIAVIAEVHSRPAHQISVGDGVRLWDLRTLRCVRCFEGHPHRCYPCGVAFSPCGRLVGCGAEDRHAYVYEMGSNSFLYRLAGHTDTVTEVAFNPAAPQVQSPENHMYPKADAVLCKPNANTVDRTQKASRRQA</sequence>
<dbReference type="SUPFAM" id="SSF50998">
    <property type="entry name" value="Quinoprotein alcohol dehydrogenase-like"/>
    <property type="match status" value="1"/>
</dbReference>
<dbReference type="EMBL" id="JBBHLL010000289">
    <property type="protein sequence ID" value="KAK7806849.1"/>
    <property type="molecule type" value="Genomic_DNA"/>
</dbReference>
<keyword evidence="1" id="KW-0853">WD repeat</keyword>
<reference evidence="2 3" key="1">
    <citation type="journal article" date="2023" name="bioRxiv">
        <title>Conserved and derived expression patterns and positive selection on dental genes reveal complex evolutionary context of ever-growing rodent molars.</title>
        <authorList>
            <person name="Calamari Z.T."/>
            <person name="Song A."/>
            <person name="Cohen E."/>
            <person name="Akter M."/>
            <person name="Roy R.D."/>
            <person name="Hallikas O."/>
            <person name="Christensen M.M."/>
            <person name="Li P."/>
            <person name="Marangoni P."/>
            <person name="Jernvall J."/>
            <person name="Klein O.D."/>
        </authorList>
    </citation>
    <scope>NUCLEOTIDE SEQUENCE [LARGE SCALE GENOMIC DNA]</scope>
    <source>
        <strain evidence="2">V071</strain>
    </source>
</reference>
<dbReference type="AlphaFoldDB" id="A0AAW0HXT6"/>
<dbReference type="InterPro" id="IPR001680">
    <property type="entry name" value="WD40_rpt"/>
</dbReference>
<dbReference type="InterPro" id="IPR042411">
    <property type="entry name" value="WDR27"/>
</dbReference>
<gene>
    <name evidence="2" type="ORF">U0070_026741</name>
</gene>
<evidence type="ECO:0000313" key="2">
    <source>
        <dbReference type="EMBL" id="KAK7806849.1"/>
    </source>
</evidence>
<dbReference type="PANTHER" id="PTHR44525:SF1">
    <property type="entry name" value="WD REPEAT-CONTAINING PROTEIN 27"/>
    <property type="match status" value="1"/>
</dbReference>
<evidence type="ECO:0000313" key="3">
    <source>
        <dbReference type="Proteomes" id="UP001488838"/>
    </source>
</evidence>
<accession>A0AAW0HXT6</accession>
<evidence type="ECO:0008006" key="4">
    <source>
        <dbReference type="Google" id="ProtNLM"/>
    </source>
</evidence>
<dbReference type="SMART" id="SM00320">
    <property type="entry name" value="WD40"/>
    <property type="match status" value="8"/>
</dbReference>
<dbReference type="InterPro" id="IPR011047">
    <property type="entry name" value="Quinoprotein_ADH-like_sf"/>
</dbReference>
<name>A0AAW0HXT6_MYOGA</name>
<feature type="repeat" description="WD" evidence="1">
    <location>
        <begin position="149"/>
        <end position="182"/>
    </location>
</feature>
<dbReference type="Gene3D" id="2.130.10.10">
    <property type="entry name" value="YVTN repeat-like/Quinoprotein amine dehydrogenase"/>
    <property type="match status" value="3"/>
</dbReference>
<feature type="repeat" description="WD" evidence="1">
    <location>
        <begin position="661"/>
        <end position="702"/>
    </location>
</feature>
<comment type="caution">
    <text evidence="2">The sequence shown here is derived from an EMBL/GenBank/DDBJ whole genome shotgun (WGS) entry which is preliminary data.</text>
</comment>
<dbReference type="InterPro" id="IPR015943">
    <property type="entry name" value="WD40/YVTN_repeat-like_dom_sf"/>
</dbReference>
<dbReference type="SUPFAM" id="SSF50978">
    <property type="entry name" value="WD40 repeat-like"/>
    <property type="match status" value="1"/>
</dbReference>
<dbReference type="InterPro" id="IPR036322">
    <property type="entry name" value="WD40_repeat_dom_sf"/>
</dbReference>